<keyword evidence="4" id="KW-0472">Membrane</keyword>
<feature type="compositionally biased region" description="Low complexity" evidence="3">
    <location>
        <begin position="287"/>
        <end position="298"/>
    </location>
</feature>
<feature type="transmembrane region" description="Helical" evidence="4">
    <location>
        <begin position="6"/>
        <end position="26"/>
    </location>
</feature>
<dbReference type="PANTHER" id="PTHR32295:SF93">
    <property type="entry name" value="PROTEIN IQ-DOMAIN 9"/>
    <property type="match status" value="1"/>
</dbReference>
<keyword evidence="6" id="KW-1185">Reference proteome</keyword>
<sequence length="365" mass="41058">MEIHIAYPPFILFSGFASPLLLLILLSTPFCFKILSAHFPKECIGPFEASSLFWDGKWGYPVDVWEGWGGIWKLIGSSASAKSNALNYNGSSASAKSNALKWKNRTWKESSGFANGMPVEDIAATRIQTAFRAYKARKTLRRLKGIVRLQSLTQNYPVKRQATTTLSHLHSWSKIQAQIRSRRLCMVTEGRLRQKKLENQLKLEAKLHGLEVEWCGGSETMEEILARIHQREDAAVKRERTMAYAFSHQWRANSSQGYGNYELSKTNWGWSWLERWIAVRPWESRVPPKSISPKKPQSTESSKVGRNVSPLTPKTSVSVKPPSANGRGITKAARRLSYPAAIKPAANEGSIKAEEANNKKEQLVS</sequence>
<evidence type="ECO:0000256" key="3">
    <source>
        <dbReference type="SAM" id="MobiDB-lite"/>
    </source>
</evidence>
<dbReference type="EMBL" id="CM017321">
    <property type="protein sequence ID" value="KAE7995802.1"/>
    <property type="molecule type" value="Genomic_DNA"/>
</dbReference>
<feature type="region of interest" description="Disordered" evidence="3">
    <location>
        <begin position="286"/>
        <end position="365"/>
    </location>
</feature>
<organism evidence="5 6">
    <name type="scientific">Carpinus fangiana</name>
    <dbReference type="NCBI Taxonomy" id="176857"/>
    <lineage>
        <taxon>Eukaryota</taxon>
        <taxon>Viridiplantae</taxon>
        <taxon>Streptophyta</taxon>
        <taxon>Embryophyta</taxon>
        <taxon>Tracheophyta</taxon>
        <taxon>Spermatophyta</taxon>
        <taxon>Magnoliopsida</taxon>
        <taxon>eudicotyledons</taxon>
        <taxon>Gunneridae</taxon>
        <taxon>Pentapetalae</taxon>
        <taxon>rosids</taxon>
        <taxon>fabids</taxon>
        <taxon>Fagales</taxon>
        <taxon>Betulaceae</taxon>
        <taxon>Carpinus</taxon>
    </lineage>
</organism>
<feature type="compositionally biased region" description="Basic and acidic residues" evidence="3">
    <location>
        <begin position="351"/>
        <end position="365"/>
    </location>
</feature>
<dbReference type="AlphaFoldDB" id="A0A5N6Q977"/>
<evidence type="ECO:0000256" key="1">
    <source>
        <dbReference type="ARBA" id="ARBA00022860"/>
    </source>
</evidence>
<evidence type="ECO:0000256" key="2">
    <source>
        <dbReference type="ARBA" id="ARBA00024341"/>
    </source>
</evidence>
<keyword evidence="1" id="KW-0112">Calmodulin-binding</keyword>
<feature type="compositionally biased region" description="Polar residues" evidence="3">
    <location>
        <begin position="299"/>
        <end position="318"/>
    </location>
</feature>
<evidence type="ECO:0000256" key="4">
    <source>
        <dbReference type="SAM" id="Phobius"/>
    </source>
</evidence>
<reference evidence="5 6" key="1">
    <citation type="submission" date="2019-06" db="EMBL/GenBank/DDBJ databases">
        <title>A chromosomal-level reference genome of Carpinus fangiana (Coryloideae, Betulaceae).</title>
        <authorList>
            <person name="Yang X."/>
            <person name="Wang Z."/>
            <person name="Zhang L."/>
            <person name="Hao G."/>
            <person name="Liu J."/>
            <person name="Yang Y."/>
        </authorList>
    </citation>
    <scope>NUCLEOTIDE SEQUENCE [LARGE SCALE GENOMIC DNA]</scope>
    <source>
        <strain evidence="5">Cfa_2016G</strain>
        <tissue evidence="5">Leaf</tissue>
    </source>
</reference>
<dbReference type="Proteomes" id="UP000327013">
    <property type="component" value="Chromosome 1"/>
</dbReference>
<keyword evidence="4" id="KW-0812">Transmembrane</keyword>
<evidence type="ECO:0000313" key="5">
    <source>
        <dbReference type="EMBL" id="KAE7995802.1"/>
    </source>
</evidence>
<name>A0A5N6Q977_9ROSI</name>
<dbReference type="PROSITE" id="PS50096">
    <property type="entry name" value="IQ"/>
    <property type="match status" value="1"/>
</dbReference>
<proteinExistence type="inferred from homology"/>
<protein>
    <recommendedName>
        <fullName evidence="7">DUF4005 domain-containing protein</fullName>
    </recommendedName>
</protein>
<dbReference type="CDD" id="cd23767">
    <property type="entry name" value="IQCD"/>
    <property type="match status" value="1"/>
</dbReference>
<dbReference type="GO" id="GO:0005516">
    <property type="term" value="F:calmodulin binding"/>
    <property type="evidence" value="ECO:0007669"/>
    <property type="project" value="UniProtKB-KW"/>
</dbReference>
<comment type="similarity">
    <text evidence="2">Belongs to the IQD family.</text>
</comment>
<evidence type="ECO:0008006" key="7">
    <source>
        <dbReference type="Google" id="ProtNLM"/>
    </source>
</evidence>
<keyword evidence="4" id="KW-1133">Transmembrane helix</keyword>
<dbReference type="PANTHER" id="PTHR32295">
    <property type="entry name" value="IQ-DOMAIN 5-RELATED"/>
    <property type="match status" value="1"/>
</dbReference>
<gene>
    <name evidence="5" type="ORF">FH972_000569</name>
</gene>
<evidence type="ECO:0000313" key="6">
    <source>
        <dbReference type="Proteomes" id="UP000327013"/>
    </source>
</evidence>
<accession>A0A5N6Q977</accession>
<dbReference type="OrthoDB" id="1923765at2759"/>